<dbReference type="RefSeq" id="WP_089212952.1">
    <property type="nucleotide sequence ID" value="NZ_FZOD01000078.1"/>
</dbReference>
<dbReference type="EMBL" id="FZOD01000078">
    <property type="protein sequence ID" value="SNT60635.1"/>
    <property type="molecule type" value="Genomic_DNA"/>
</dbReference>
<protein>
    <submittedName>
        <fullName evidence="1">Uncharacterized protein</fullName>
    </submittedName>
</protein>
<sequence length="59" mass="6099">MTKNTRETIVCTCGCRGACTVDARSEVVHYANGNDPAARAVRHALVIGAANGSGEGRPL</sequence>
<evidence type="ECO:0000313" key="1">
    <source>
        <dbReference type="EMBL" id="SNT60635.1"/>
    </source>
</evidence>
<keyword evidence="2" id="KW-1185">Reference proteome</keyword>
<gene>
    <name evidence="1" type="ORF">SAMN05216276_107837</name>
</gene>
<accession>A0A239P0K6</accession>
<evidence type="ECO:0000313" key="2">
    <source>
        <dbReference type="Proteomes" id="UP000198282"/>
    </source>
</evidence>
<name>A0A239P0K6_9ACTN</name>
<organism evidence="1 2">
    <name type="scientific">Streptosporangium subroseum</name>
    <dbReference type="NCBI Taxonomy" id="106412"/>
    <lineage>
        <taxon>Bacteria</taxon>
        <taxon>Bacillati</taxon>
        <taxon>Actinomycetota</taxon>
        <taxon>Actinomycetes</taxon>
        <taxon>Streptosporangiales</taxon>
        <taxon>Streptosporangiaceae</taxon>
        <taxon>Streptosporangium</taxon>
    </lineage>
</organism>
<dbReference type="Proteomes" id="UP000198282">
    <property type="component" value="Unassembled WGS sequence"/>
</dbReference>
<reference evidence="1 2" key="1">
    <citation type="submission" date="2017-06" db="EMBL/GenBank/DDBJ databases">
        <authorList>
            <person name="Kim H.J."/>
            <person name="Triplett B.A."/>
        </authorList>
    </citation>
    <scope>NUCLEOTIDE SEQUENCE [LARGE SCALE GENOMIC DNA]</scope>
    <source>
        <strain evidence="1 2">CGMCC 4.2132</strain>
    </source>
</reference>
<dbReference type="AlphaFoldDB" id="A0A239P0K6"/>
<proteinExistence type="predicted"/>